<evidence type="ECO:0000313" key="1">
    <source>
        <dbReference type="EMBL" id="KAG8190948.1"/>
    </source>
</evidence>
<dbReference type="Proteomes" id="UP000827092">
    <property type="component" value="Unassembled WGS sequence"/>
</dbReference>
<organism evidence="1 2">
    <name type="scientific">Oedothorax gibbosus</name>
    <dbReference type="NCBI Taxonomy" id="931172"/>
    <lineage>
        <taxon>Eukaryota</taxon>
        <taxon>Metazoa</taxon>
        <taxon>Ecdysozoa</taxon>
        <taxon>Arthropoda</taxon>
        <taxon>Chelicerata</taxon>
        <taxon>Arachnida</taxon>
        <taxon>Araneae</taxon>
        <taxon>Araneomorphae</taxon>
        <taxon>Entelegynae</taxon>
        <taxon>Araneoidea</taxon>
        <taxon>Linyphiidae</taxon>
        <taxon>Erigoninae</taxon>
        <taxon>Oedothorax</taxon>
    </lineage>
</organism>
<sequence>MKGATTDYNSTHPIRVPLACISQIETAGSGEFFPMHTKIPCAVINEQPLEGWEYQRIGKIGGEKMIYRRSGPSSRVLSNGGLGFNRRRSTYAFPLAIFPSRYGAIILGC</sequence>
<dbReference type="EMBL" id="JAFNEN010000169">
    <property type="protein sequence ID" value="KAG8190948.1"/>
    <property type="molecule type" value="Genomic_DNA"/>
</dbReference>
<keyword evidence="2" id="KW-1185">Reference proteome</keyword>
<accession>A0AAV6V4V3</accession>
<name>A0AAV6V4V3_9ARAC</name>
<comment type="caution">
    <text evidence="1">The sequence shown here is derived from an EMBL/GenBank/DDBJ whole genome shotgun (WGS) entry which is preliminary data.</text>
</comment>
<protein>
    <submittedName>
        <fullName evidence="1">Uncharacterized protein</fullName>
    </submittedName>
</protein>
<reference evidence="1 2" key="1">
    <citation type="journal article" date="2022" name="Nat. Ecol. Evol.">
        <title>A masculinizing supergene underlies an exaggerated male reproductive morph in a spider.</title>
        <authorList>
            <person name="Hendrickx F."/>
            <person name="De Corte Z."/>
            <person name="Sonet G."/>
            <person name="Van Belleghem S.M."/>
            <person name="Kostlbacher S."/>
            <person name="Vangestel C."/>
        </authorList>
    </citation>
    <scope>NUCLEOTIDE SEQUENCE [LARGE SCALE GENOMIC DNA]</scope>
    <source>
        <strain evidence="1">W744_W776</strain>
    </source>
</reference>
<evidence type="ECO:0000313" key="2">
    <source>
        <dbReference type="Proteomes" id="UP000827092"/>
    </source>
</evidence>
<dbReference type="AlphaFoldDB" id="A0AAV6V4V3"/>
<proteinExistence type="predicted"/>
<gene>
    <name evidence="1" type="ORF">JTE90_010812</name>
</gene>